<evidence type="ECO:0000256" key="5">
    <source>
        <dbReference type="ARBA" id="ARBA00023136"/>
    </source>
</evidence>
<keyword evidence="3 6" id="KW-0812">Transmembrane</keyword>
<evidence type="ECO:0000256" key="4">
    <source>
        <dbReference type="ARBA" id="ARBA00022989"/>
    </source>
</evidence>
<dbReference type="GeneID" id="64073592"/>
<dbReference type="KEGG" id="bjp:RN69_06610"/>
<evidence type="ECO:0000313" key="10">
    <source>
        <dbReference type="Proteomes" id="UP000030377"/>
    </source>
</evidence>
<proteinExistence type="predicted"/>
<keyword evidence="11" id="KW-1185">Reference proteome</keyword>
<dbReference type="Proteomes" id="UP000030377">
    <property type="component" value="Unassembled WGS sequence"/>
</dbReference>
<evidence type="ECO:0000313" key="8">
    <source>
        <dbReference type="EMBL" id="KGT77115.1"/>
    </source>
</evidence>
<dbReference type="EMBL" id="JBEPTQ010000002">
    <property type="protein sequence ID" value="MET4717530.1"/>
    <property type="molecule type" value="Genomic_DNA"/>
</dbReference>
<dbReference type="Pfam" id="PF13396">
    <property type="entry name" value="PLDc_N"/>
    <property type="match status" value="1"/>
</dbReference>
<dbReference type="InterPro" id="IPR027379">
    <property type="entry name" value="CLS_N"/>
</dbReference>
<reference evidence="9 11" key="2">
    <citation type="submission" date="2024-06" db="EMBL/GenBank/DDBJ databases">
        <title>Genomic Encyclopedia of Type Strains, Phase V (KMG-V): Genome sequencing to study the core and pangenomes of soil and plant-associated prokaryotes.</title>
        <authorList>
            <person name="Whitman W."/>
        </authorList>
    </citation>
    <scope>NUCLEOTIDE SEQUENCE [LARGE SCALE GENOMIC DNA]</scope>
    <source>
        <strain evidence="9 11">USDA 160</strain>
    </source>
</reference>
<comment type="subcellular location">
    <subcellularLocation>
        <location evidence="1">Cell membrane</location>
        <topology evidence="1">Multi-pass membrane protein</topology>
    </subcellularLocation>
</comment>
<evidence type="ECO:0000313" key="9">
    <source>
        <dbReference type="EMBL" id="MET4717530.1"/>
    </source>
</evidence>
<dbReference type="Proteomes" id="UP001549291">
    <property type="component" value="Unassembled WGS sequence"/>
</dbReference>
<gene>
    <name evidence="9" type="ORF">ABIF63_001636</name>
    <name evidence="8" type="ORF">MA20_21060</name>
</gene>
<protein>
    <submittedName>
        <fullName evidence="8">Membrane protein</fullName>
    </submittedName>
</protein>
<dbReference type="GO" id="GO:0005886">
    <property type="term" value="C:plasma membrane"/>
    <property type="evidence" value="ECO:0007669"/>
    <property type="project" value="UniProtKB-SubCell"/>
</dbReference>
<keyword evidence="2" id="KW-1003">Cell membrane</keyword>
<dbReference type="STRING" id="375.BKD09_RS06520"/>
<comment type="caution">
    <text evidence="8">The sequence shown here is derived from an EMBL/GenBank/DDBJ whole genome shotgun (WGS) entry which is preliminary data.</text>
</comment>
<feature type="transmembrane region" description="Helical" evidence="6">
    <location>
        <begin position="12"/>
        <end position="34"/>
    </location>
</feature>
<evidence type="ECO:0000313" key="11">
    <source>
        <dbReference type="Proteomes" id="UP001549291"/>
    </source>
</evidence>
<feature type="transmembrane region" description="Helical" evidence="6">
    <location>
        <begin position="49"/>
        <end position="68"/>
    </location>
</feature>
<evidence type="ECO:0000256" key="3">
    <source>
        <dbReference type="ARBA" id="ARBA00022692"/>
    </source>
</evidence>
<name>A0A0A3XRV3_BRAJP</name>
<keyword evidence="5 6" id="KW-0472">Membrane</keyword>
<sequence>MFFAQEGFTYRNFLMDIIAVFAFVVWFWLLIVIYGDLFRRHDISGWGKALWVLALVLTSYLGIFAYLITQGRGMAERSAEQAQRAREELRHIVGFSVADELSKLDQLKKSGSITDAEYGRLRTKLVS</sequence>
<accession>A0A0A3XRV3</accession>
<feature type="domain" description="Cardiolipin synthase N-terminal" evidence="7">
    <location>
        <begin position="24"/>
        <end position="68"/>
    </location>
</feature>
<organism evidence="8 10">
    <name type="scientific">Bradyrhizobium japonicum</name>
    <dbReference type="NCBI Taxonomy" id="375"/>
    <lineage>
        <taxon>Bacteria</taxon>
        <taxon>Pseudomonadati</taxon>
        <taxon>Pseudomonadota</taxon>
        <taxon>Alphaproteobacteria</taxon>
        <taxon>Hyphomicrobiales</taxon>
        <taxon>Nitrobacteraceae</taxon>
        <taxon>Bradyrhizobium</taxon>
    </lineage>
</organism>
<dbReference type="RefSeq" id="WP_014491504.1">
    <property type="nucleotide sequence ID" value="NZ_BJNK01000014.1"/>
</dbReference>
<dbReference type="EMBL" id="JRPN01000018">
    <property type="protein sequence ID" value="KGT77115.1"/>
    <property type="molecule type" value="Genomic_DNA"/>
</dbReference>
<evidence type="ECO:0000256" key="6">
    <source>
        <dbReference type="SAM" id="Phobius"/>
    </source>
</evidence>
<evidence type="ECO:0000256" key="2">
    <source>
        <dbReference type="ARBA" id="ARBA00022475"/>
    </source>
</evidence>
<evidence type="ECO:0000256" key="1">
    <source>
        <dbReference type="ARBA" id="ARBA00004651"/>
    </source>
</evidence>
<keyword evidence="4 6" id="KW-1133">Transmembrane helix</keyword>
<reference evidence="8 10" key="1">
    <citation type="submission" date="2014-09" db="EMBL/GenBank/DDBJ databases">
        <title>Draft genome of Bradyrhizobium japonicum Is-34.</title>
        <authorList>
            <person name="Tsurumaru H."/>
            <person name="Yamakawa T."/>
            <person name="Hashimoto S."/>
            <person name="Okizaki K."/>
            <person name="Kanesaki Y."/>
            <person name="Yoshikawa H."/>
            <person name="Yajima S."/>
        </authorList>
    </citation>
    <scope>NUCLEOTIDE SEQUENCE [LARGE SCALE GENOMIC DNA]</scope>
    <source>
        <strain evidence="8 10">Is-34</strain>
    </source>
</reference>
<dbReference type="AlphaFoldDB" id="A0A0A3XRV3"/>
<evidence type="ECO:0000259" key="7">
    <source>
        <dbReference type="Pfam" id="PF13396"/>
    </source>
</evidence>